<dbReference type="InterPro" id="IPR001810">
    <property type="entry name" value="F-box_dom"/>
</dbReference>
<dbReference type="Pfam" id="PF08268">
    <property type="entry name" value="FBA_3"/>
    <property type="match status" value="1"/>
</dbReference>
<dbReference type="InterPro" id="IPR013187">
    <property type="entry name" value="F-box-assoc_dom_typ3"/>
</dbReference>
<reference evidence="4" key="1">
    <citation type="submission" date="2015-04" db="UniProtKB">
        <authorList>
            <consortium name="EnsemblPlants"/>
        </authorList>
    </citation>
    <scope>IDENTIFICATION</scope>
</reference>
<dbReference type="Proteomes" id="UP000026961">
    <property type="component" value="Chromosome 4"/>
</dbReference>
<dbReference type="PANTHER" id="PTHR31111">
    <property type="entry name" value="BNAA05G37150D PROTEIN-RELATED"/>
    <property type="match status" value="1"/>
</dbReference>
<feature type="domain" description="F-box associated beta-propeller type 3" evidence="3">
    <location>
        <begin position="93"/>
        <end position="327"/>
    </location>
</feature>
<feature type="compositionally biased region" description="Pro residues" evidence="1">
    <location>
        <begin position="420"/>
        <end position="429"/>
    </location>
</feature>
<organism evidence="4">
    <name type="scientific">Oryza glumipatula</name>
    <dbReference type="NCBI Taxonomy" id="40148"/>
    <lineage>
        <taxon>Eukaryota</taxon>
        <taxon>Viridiplantae</taxon>
        <taxon>Streptophyta</taxon>
        <taxon>Embryophyta</taxon>
        <taxon>Tracheophyta</taxon>
        <taxon>Spermatophyta</taxon>
        <taxon>Magnoliopsida</taxon>
        <taxon>Liliopsida</taxon>
        <taxon>Poales</taxon>
        <taxon>Poaceae</taxon>
        <taxon>BOP clade</taxon>
        <taxon>Oryzoideae</taxon>
        <taxon>Oryzeae</taxon>
        <taxon>Oryzinae</taxon>
        <taxon>Oryza</taxon>
    </lineage>
</organism>
<dbReference type="STRING" id="40148.A0A0D9ZJX0"/>
<dbReference type="AlphaFoldDB" id="A0A0D9ZJX0"/>
<dbReference type="EnsemblPlants" id="OGLUM04G09890.1">
    <property type="protein sequence ID" value="OGLUM04G09890.1"/>
    <property type="gene ID" value="OGLUM04G09890"/>
</dbReference>
<dbReference type="eggNOG" id="ENOG502SZXT">
    <property type="taxonomic scope" value="Eukaryota"/>
</dbReference>
<dbReference type="HOGENOM" id="CLU_034248_6_1_1"/>
<accession>A0A0D9ZJX0</accession>
<feature type="region of interest" description="Disordered" evidence="1">
    <location>
        <begin position="415"/>
        <end position="438"/>
    </location>
</feature>
<evidence type="ECO:0000313" key="4">
    <source>
        <dbReference type="EnsemblPlants" id="OGLUM04G09890.1"/>
    </source>
</evidence>
<evidence type="ECO:0000259" key="3">
    <source>
        <dbReference type="Pfam" id="PF08268"/>
    </source>
</evidence>
<dbReference type="Pfam" id="PF00646">
    <property type="entry name" value="F-box"/>
    <property type="match status" value="1"/>
</dbReference>
<evidence type="ECO:0000256" key="1">
    <source>
        <dbReference type="SAM" id="MobiDB-lite"/>
    </source>
</evidence>
<dbReference type="Gene3D" id="1.20.1280.50">
    <property type="match status" value="1"/>
</dbReference>
<dbReference type="InterPro" id="IPR036047">
    <property type="entry name" value="F-box-like_dom_sf"/>
</dbReference>
<dbReference type="InterPro" id="IPR017451">
    <property type="entry name" value="F-box-assoc_interact_dom"/>
</dbReference>
<reference evidence="4" key="2">
    <citation type="submission" date="2018-05" db="EMBL/GenBank/DDBJ databases">
        <title>OgluRS3 (Oryza glumaepatula Reference Sequence Version 3).</title>
        <authorList>
            <person name="Zhang J."/>
            <person name="Kudrna D."/>
            <person name="Lee S."/>
            <person name="Talag J."/>
            <person name="Welchert J."/>
            <person name="Wing R.A."/>
        </authorList>
    </citation>
    <scope>NUCLEOTIDE SEQUENCE [LARGE SCALE GENOMIC DNA]</scope>
</reference>
<evidence type="ECO:0000259" key="2">
    <source>
        <dbReference type="Pfam" id="PF00646"/>
    </source>
</evidence>
<keyword evidence="5" id="KW-1185">Reference proteome</keyword>
<dbReference type="Gramene" id="OGLUM04G09890.1">
    <property type="protein sequence ID" value="OGLUM04G09890.1"/>
    <property type="gene ID" value="OGLUM04G09890"/>
</dbReference>
<name>A0A0D9ZJX0_9ORYZ</name>
<feature type="domain" description="F-box" evidence="2">
    <location>
        <begin position="26"/>
        <end position="59"/>
    </location>
</feature>
<evidence type="ECO:0008006" key="6">
    <source>
        <dbReference type="Google" id="ProtNLM"/>
    </source>
</evidence>
<evidence type="ECO:0000313" key="5">
    <source>
        <dbReference type="Proteomes" id="UP000026961"/>
    </source>
</evidence>
<dbReference type="PANTHER" id="PTHR31111:SF133">
    <property type="entry name" value="OS07G0196600 PROTEIN"/>
    <property type="match status" value="1"/>
</dbReference>
<sequence>METTNARREKRHRIAAAAAAAVPDDVLFSNILVHLPVKSLARLKCVSRSWLAAVEDPAFVRRHLELSRARPSAVVVVVPPKDGSISFHRFRQLQVVDTTAMDDSSSSSSEVELMLERAFLDGVEIDVATHCDGLIAVTTDAGETFVCNPATKELVTLPLGISCHNDCVVRDRFAAIGYDPWRNRYVVCRYFHRRYPNRAAVAEIGHEIFVLGGGGGGGSWEVTEDPPPTSAIVPSTPPACIGGCFYWCTNEDVDNPSMLLRFSLHNHKFDMVPCHPGCSSDVFAFNTVSELDGKLCYTHIATETKTTSRLWMLDGGDMARPEWSMRCCIDVGDYVSCVSPLVAGGEHILLSVDENLYVYGERSRVLEKVVDTAKVEYARSDGSKYKLGYDLYSQHFYVPYVESLVSIRFRSKTAAAAPSPSGPLRPRSPPLEQLAGKAGSSKNDCGGAPSLLFHPLIAPCAYAGCGHRILPCGNGVLRYRPIYLLSIIY</sequence>
<protein>
    <recommendedName>
        <fullName evidence="6">F-box domain-containing protein</fullName>
    </recommendedName>
</protein>
<proteinExistence type="predicted"/>
<dbReference type="NCBIfam" id="TIGR01640">
    <property type="entry name" value="F_box_assoc_1"/>
    <property type="match status" value="1"/>
</dbReference>
<dbReference type="SUPFAM" id="SSF81383">
    <property type="entry name" value="F-box domain"/>
    <property type="match status" value="1"/>
</dbReference>